<sequence>MGFREAKDQPDGDTFVDGWTQDGWRLTILATQGGKRVRKGDEFGEVTLAVDLGRDGWLSSLVGEACLYVFWAGPSDTWTGTIDDTQFFPTKDSYTIIDERIFFWTAMGKTNRSMSPISGIARWITAGSLSFP</sequence>
<dbReference type="RefSeq" id="WP_164532795.1">
    <property type="nucleotide sequence ID" value="NZ_JAALFG010000001.1"/>
</dbReference>
<accession>A0A6M1SU91</accession>
<evidence type="ECO:0000313" key="2">
    <source>
        <dbReference type="Proteomes" id="UP000474802"/>
    </source>
</evidence>
<gene>
    <name evidence="1" type="ORF">G5575_01525</name>
</gene>
<evidence type="ECO:0000313" key="1">
    <source>
        <dbReference type="EMBL" id="NGP16541.1"/>
    </source>
</evidence>
<dbReference type="Proteomes" id="UP000474802">
    <property type="component" value="Unassembled WGS sequence"/>
</dbReference>
<keyword evidence="2" id="KW-1185">Reference proteome</keyword>
<protein>
    <submittedName>
        <fullName evidence="1">Uncharacterized protein</fullName>
    </submittedName>
</protein>
<dbReference type="EMBL" id="JAALFG010000001">
    <property type="protein sequence ID" value="NGP16541.1"/>
    <property type="molecule type" value="Genomic_DNA"/>
</dbReference>
<name>A0A6M1SU91_9HYPH</name>
<proteinExistence type="predicted"/>
<reference evidence="1 2" key="2">
    <citation type="submission" date="2020-03" db="EMBL/GenBank/DDBJ databases">
        <title>Devosia chinhatensis sp. nov., isolated from a hexachlorocyclohexane (HCH) dump site in India.</title>
        <authorList>
            <person name="Kumar M."/>
            <person name="Lal R."/>
        </authorList>
    </citation>
    <scope>NUCLEOTIDE SEQUENCE [LARGE SCALE GENOMIC DNA]</scope>
    <source>
        <strain evidence="1 2">H239</strain>
    </source>
</reference>
<dbReference type="AlphaFoldDB" id="A0A6M1SU91"/>
<comment type="caution">
    <text evidence="1">The sequence shown here is derived from an EMBL/GenBank/DDBJ whole genome shotgun (WGS) entry which is preliminary data.</text>
</comment>
<reference evidence="1 2" key="1">
    <citation type="submission" date="2020-02" db="EMBL/GenBank/DDBJ databases">
        <authorList>
            <person name="Khan S.A."/>
            <person name="Jeon C.O."/>
            <person name="Chun B.H."/>
        </authorList>
    </citation>
    <scope>NUCLEOTIDE SEQUENCE [LARGE SCALE GENOMIC DNA]</scope>
    <source>
        <strain evidence="1 2">H239</strain>
    </source>
</reference>
<organism evidence="1 2">
    <name type="scientific">Devosia aurantiaca</name>
    <dbReference type="NCBI Taxonomy" id="2714858"/>
    <lineage>
        <taxon>Bacteria</taxon>
        <taxon>Pseudomonadati</taxon>
        <taxon>Pseudomonadota</taxon>
        <taxon>Alphaproteobacteria</taxon>
        <taxon>Hyphomicrobiales</taxon>
        <taxon>Devosiaceae</taxon>
        <taxon>Devosia</taxon>
    </lineage>
</organism>